<dbReference type="OrthoDB" id="10497843at2759"/>
<reference evidence="3" key="1">
    <citation type="journal article" date="2013" name="Science">
        <title>Gene transfer from bacteria and archaea facilitated evolution of an extremophilic eukaryote.</title>
        <authorList>
            <person name="Schonknecht G."/>
            <person name="Chen W.H."/>
            <person name="Ternes C.M."/>
            <person name="Barbier G.G."/>
            <person name="Shrestha R.P."/>
            <person name="Stanke M."/>
            <person name="Brautigam A."/>
            <person name="Baker B.J."/>
            <person name="Banfield J.F."/>
            <person name="Garavito R.M."/>
            <person name="Carr K."/>
            <person name="Wilkerson C."/>
            <person name="Rensing S.A."/>
            <person name="Gagneul D."/>
            <person name="Dickenson N.E."/>
            <person name="Oesterhelt C."/>
            <person name="Lercher M.J."/>
            <person name="Weber A.P."/>
        </authorList>
    </citation>
    <scope>NUCLEOTIDE SEQUENCE [LARGE SCALE GENOMIC DNA]</scope>
    <source>
        <strain evidence="3">074W</strain>
    </source>
</reference>
<dbReference type="Gramene" id="EME30901">
    <property type="protein sequence ID" value="EME30901"/>
    <property type="gene ID" value="Gasu_19140"/>
</dbReference>
<proteinExistence type="predicted"/>
<sequence>MQKNKRAKLEKYEKTRHSFDSKREQIIRELSKSAETSQITSKRISAFPVTFVETDQNYFSDNHDRQRLTQKNELREEINETLTNVSAFTDKHNGNFSNQDSEGSEDPNESVSEDKKNTLEKVDQEDLPQDIFDDTLLDEELVRFF</sequence>
<organism evidence="2 3">
    <name type="scientific">Galdieria sulphuraria</name>
    <name type="common">Red alga</name>
    <dbReference type="NCBI Taxonomy" id="130081"/>
    <lineage>
        <taxon>Eukaryota</taxon>
        <taxon>Rhodophyta</taxon>
        <taxon>Bangiophyceae</taxon>
        <taxon>Galdieriales</taxon>
        <taxon>Galdieriaceae</taxon>
        <taxon>Galdieria</taxon>
    </lineage>
</organism>
<dbReference type="Proteomes" id="UP000030680">
    <property type="component" value="Unassembled WGS sequence"/>
</dbReference>
<keyword evidence="3" id="KW-1185">Reference proteome</keyword>
<dbReference type="RefSeq" id="XP_005707421.1">
    <property type="nucleotide sequence ID" value="XM_005707364.1"/>
</dbReference>
<feature type="compositionally biased region" description="Basic and acidic residues" evidence="1">
    <location>
        <begin position="112"/>
        <end position="124"/>
    </location>
</feature>
<dbReference type="GeneID" id="17089595"/>
<dbReference type="KEGG" id="gsl:Gasu_19140"/>
<name>M2W575_GALSU</name>
<gene>
    <name evidence="2" type="ORF">Gasu_19140</name>
</gene>
<feature type="compositionally biased region" description="Basic and acidic residues" evidence="1">
    <location>
        <begin position="7"/>
        <end position="22"/>
    </location>
</feature>
<accession>M2W575</accession>
<dbReference type="EMBL" id="KB454496">
    <property type="protein sequence ID" value="EME30901.1"/>
    <property type="molecule type" value="Genomic_DNA"/>
</dbReference>
<protein>
    <submittedName>
        <fullName evidence="2">Uncharacterized protein</fullName>
    </submittedName>
</protein>
<feature type="region of interest" description="Disordered" evidence="1">
    <location>
        <begin position="1"/>
        <end position="22"/>
    </location>
</feature>
<feature type="region of interest" description="Disordered" evidence="1">
    <location>
        <begin position="86"/>
        <end position="130"/>
    </location>
</feature>
<dbReference type="AlphaFoldDB" id="M2W575"/>
<evidence type="ECO:0000313" key="3">
    <source>
        <dbReference type="Proteomes" id="UP000030680"/>
    </source>
</evidence>
<evidence type="ECO:0000256" key="1">
    <source>
        <dbReference type="SAM" id="MobiDB-lite"/>
    </source>
</evidence>
<evidence type="ECO:0000313" key="2">
    <source>
        <dbReference type="EMBL" id="EME30901.1"/>
    </source>
</evidence>